<dbReference type="PANTHER" id="PTHR16320:SF1">
    <property type="entry name" value="SPHINGOMYELINASE DDB_G0288017"/>
    <property type="match status" value="1"/>
</dbReference>
<dbReference type="Pfam" id="PF03372">
    <property type="entry name" value="Exo_endo_phos"/>
    <property type="match status" value="1"/>
</dbReference>
<evidence type="ECO:0000256" key="1">
    <source>
        <dbReference type="SAM" id="SignalP"/>
    </source>
</evidence>
<dbReference type="GO" id="GO:0004519">
    <property type="term" value="F:endonuclease activity"/>
    <property type="evidence" value="ECO:0007669"/>
    <property type="project" value="UniProtKB-KW"/>
</dbReference>
<name>A0ABT0LGA3_9GAMM</name>
<keyword evidence="4" id="KW-1185">Reference proteome</keyword>
<gene>
    <name evidence="3" type="ORF">L2764_18405</name>
</gene>
<feature type="chain" id="PRO_5045645262" evidence="1">
    <location>
        <begin position="20"/>
        <end position="337"/>
    </location>
</feature>
<accession>A0ABT0LGA3</accession>
<feature type="signal peptide" evidence="1">
    <location>
        <begin position="1"/>
        <end position="19"/>
    </location>
</feature>
<protein>
    <submittedName>
        <fullName evidence="3">Endonuclease/exonuclease/phosphatase family protein</fullName>
    </submittedName>
</protein>
<evidence type="ECO:0000313" key="3">
    <source>
        <dbReference type="EMBL" id="MCL1126400.1"/>
    </source>
</evidence>
<comment type="caution">
    <text evidence="3">The sequence shown here is derived from an EMBL/GenBank/DDBJ whole genome shotgun (WGS) entry which is preliminary data.</text>
</comment>
<dbReference type="EMBL" id="JAKIKS010000086">
    <property type="protein sequence ID" value="MCL1126400.1"/>
    <property type="molecule type" value="Genomic_DNA"/>
</dbReference>
<organism evidence="3 4">
    <name type="scientific">Shewanella surugensis</name>
    <dbReference type="NCBI Taxonomy" id="212020"/>
    <lineage>
        <taxon>Bacteria</taxon>
        <taxon>Pseudomonadati</taxon>
        <taxon>Pseudomonadota</taxon>
        <taxon>Gammaproteobacteria</taxon>
        <taxon>Alteromonadales</taxon>
        <taxon>Shewanellaceae</taxon>
        <taxon>Shewanella</taxon>
    </lineage>
</organism>
<dbReference type="InterPro" id="IPR038772">
    <property type="entry name" value="Sph/SMPD2-like"/>
</dbReference>
<dbReference type="Proteomes" id="UP001203423">
    <property type="component" value="Unassembled WGS sequence"/>
</dbReference>
<keyword evidence="3" id="KW-0255">Endonuclease</keyword>
<dbReference type="Gene3D" id="3.60.10.10">
    <property type="entry name" value="Endonuclease/exonuclease/phosphatase"/>
    <property type="match status" value="1"/>
</dbReference>
<dbReference type="InterPro" id="IPR005135">
    <property type="entry name" value="Endo/exonuclease/phosphatase"/>
</dbReference>
<dbReference type="InterPro" id="IPR036691">
    <property type="entry name" value="Endo/exonu/phosph_ase_sf"/>
</dbReference>
<evidence type="ECO:0000313" key="4">
    <source>
        <dbReference type="Proteomes" id="UP001203423"/>
    </source>
</evidence>
<keyword evidence="3" id="KW-0378">Hydrolase</keyword>
<keyword evidence="3" id="KW-0540">Nuclease</keyword>
<reference evidence="3 4" key="1">
    <citation type="submission" date="2022-01" db="EMBL/GenBank/DDBJ databases">
        <title>Whole genome-based taxonomy of the Shewanellaceae.</title>
        <authorList>
            <person name="Martin-Rodriguez A.J."/>
        </authorList>
    </citation>
    <scope>NUCLEOTIDE SEQUENCE [LARGE SCALE GENOMIC DNA]</scope>
    <source>
        <strain evidence="3 4">DSM 17177</strain>
    </source>
</reference>
<keyword evidence="1" id="KW-0732">Signal</keyword>
<evidence type="ECO:0000259" key="2">
    <source>
        <dbReference type="Pfam" id="PF03372"/>
    </source>
</evidence>
<dbReference type="SUPFAM" id="SSF56219">
    <property type="entry name" value="DNase I-like"/>
    <property type="match status" value="1"/>
</dbReference>
<feature type="domain" description="Endonuclease/exonuclease/phosphatase" evidence="2">
    <location>
        <begin position="58"/>
        <end position="245"/>
    </location>
</feature>
<dbReference type="PANTHER" id="PTHR16320">
    <property type="entry name" value="SPHINGOMYELINASE FAMILY MEMBER"/>
    <property type="match status" value="1"/>
</dbReference>
<proteinExistence type="predicted"/>
<sequence>MKKYFVIAVLSMLSHSAFALCWDYKFTPAGTKSSNGYDYQESGAPTYNDAQSGQFSVVTYNVDGFPNCIGGNTKSDFKVLLSRLNTASYDIVLLQEVFSPDKHDFIKDEDRVEVMNYPYRSKHWRGGIISYGDGLLRLSKYPFEMGQRDDDDYSLASFESEEFSSCYGGLTDGNPDCLTEKGFTVAKMEINEGFEVHVYNTHMDAGRSDEDMEARRGQMQQLADFISAHSSDASIVIGGDFNMKWADHSQSDAHREIWDDFLAQTGIRLACQDLIDGDDTSIDNCSDDERANTDQIGYANHSDSHTLTLGDYHELSLFTDLSDHEPMYASFTWVKND</sequence>
<dbReference type="RefSeq" id="WP_248941789.1">
    <property type="nucleotide sequence ID" value="NZ_JAKIKS010000086.1"/>
</dbReference>